<feature type="region of interest" description="Disordered" evidence="10">
    <location>
        <begin position="308"/>
        <end position="337"/>
    </location>
</feature>
<feature type="domain" description="Connexin N-terminal" evidence="12">
    <location>
        <begin position="45"/>
        <end position="78"/>
    </location>
</feature>
<comment type="subcellular location">
    <subcellularLocation>
        <location evidence="1">Cell junction</location>
        <location evidence="1">Gap junction</location>
    </subcellularLocation>
    <subcellularLocation>
        <location evidence="2 9">Cell membrane</location>
        <topology evidence="2 9">Multi-pass membrane protein</topology>
    </subcellularLocation>
</comment>
<dbReference type="PRINTS" id="PR00206">
    <property type="entry name" value="CONNEXIN"/>
</dbReference>
<keyword evidence="6" id="KW-0965">Cell junction</keyword>
<comment type="similarity">
    <text evidence="9">Belongs to the connexin family.</text>
</comment>
<gene>
    <name evidence="14" type="ORF">KOW79_019408</name>
</gene>
<dbReference type="InterPro" id="IPR038359">
    <property type="entry name" value="Connexin_N_sf"/>
</dbReference>
<dbReference type="GO" id="GO:0007267">
    <property type="term" value="P:cell-cell signaling"/>
    <property type="evidence" value="ECO:0007669"/>
    <property type="project" value="TreeGrafter"/>
</dbReference>
<evidence type="ECO:0000256" key="11">
    <source>
        <dbReference type="SAM" id="Phobius"/>
    </source>
</evidence>
<dbReference type="GO" id="GO:0005243">
    <property type="term" value="F:gap junction channel activity"/>
    <property type="evidence" value="ECO:0007669"/>
    <property type="project" value="TreeGrafter"/>
</dbReference>
<keyword evidence="5 9" id="KW-0303">Gap junction</keyword>
<evidence type="ECO:0000256" key="5">
    <source>
        <dbReference type="ARBA" id="ARBA00022868"/>
    </source>
</evidence>
<keyword evidence="7 11" id="KW-1133">Transmembrane helix</keyword>
<feature type="domain" description="Connexin cysteine-rich" evidence="13">
    <location>
        <begin position="167"/>
        <end position="233"/>
    </location>
</feature>
<dbReference type="InterPro" id="IPR017990">
    <property type="entry name" value="Connexin_CS"/>
</dbReference>
<evidence type="ECO:0000256" key="9">
    <source>
        <dbReference type="RuleBase" id="RU000630"/>
    </source>
</evidence>
<evidence type="ECO:0000256" key="4">
    <source>
        <dbReference type="ARBA" id="ARBA00022692"/>
    </source>
</evidence>
<dbReference type="SMART" id="SM01089">
    <property type="entry name" value="Connexin_CCC"/>
    <property type="match status" value="1"/>
</dbReference>
<dbReference type="PANTHER" id="PTHR11984">
    <property type="entry name" value="CONNEXIN"/>
    <property type="match status" value="1"/>
</dbReference>
<evidence type="ECO:0000256" key="2">
    <source>
        <dbReference type="ARBA" id="ARBA00004651"/>
    </source>
</evidence>
<dbReference type="Gene3D" id="1.20.1440.80">
    <property type="entry name" value="Gap junction channel protein cysteine-rich domain"/>
    <property type="match status" value="1"/>
</dbReference>
<evidence type="ECO:0000256" key="7">
    <source>
        <dbReference type="ARBA" id="ARBA00022989"/>
    </source>
</evidence>
<dbReference type="PROSITE" id="PS00407">
    <property type="entry name" value="CONNEXINS_1"/>
    <property type="match status" value="1"/>
</dbReference>
<evidence type="ECO:0000256" key="8">
    <source>
        <dbReference type="ARBA" id="ARBA00023136"/>
    </source>
</evidence>
<comment type="subunit">
    <text evidence="9">A connexon is composed of a hexamer of connexins.</text>
</comment>
<dbReference type="InterPro" id="IPR019570">
    <property type="entry name" value="Connexin_CCC"/>
</dbReference>
<sequence>MSKGEWSFLESLLEDSQEYSTSVGRVWLTVLFLFRVLVLCTAAESAWDDEQEDFVCNTQQPGCEAVCYDKAFPVSHFRYFILQVVFVSTPTVLYFGYVALKERKLQEQEKEDQHGRQKEGNGKEFKLEVIPEENEDGKPRIKINKLPKLKGKTLGAYTVSIILKVLIEIGFIVGLWFLYGFVIQPKYECQRSPCPHTVDCFVSRPTEKTIFTIYIQVIAAVSVLLNVIELLHLLKMQITRHLEKKYQSQQQGIPRSTENTPEKLQSTEVRAQTYQEKDKLYLPAENSCYTESVMDWSKRMPHSPGDMLPTLKFVTDPTHKDHYKKDVRTKPHKRETL</sequence>
<dbReference type="InterPro" id="IPR000500">
    <property type="entry name" value="Connexin"/>
</dbReference>
<dbReference type="Proteomes" id="UP000824219">
    <property type="component" value="Linkage Group LG24"/>
</dbReference>
<evidence type="ECO:0000313" key="14">
    <source>
        <dbReference type="EMBL" id="KAG7317110.1"/>
    </source>
</evidence>
<keyword evidence="8 11" id="KW-0472">Membrane</keyword>
<evidence type="ECO:0000256" key="3">
    <source>
        <dbReference type="ARBA" id="ARBA00022475"/>
    </source>
</evidence>
<dbReference type="InterPro" id="IPR013092">
    <property type="entry name" value="Connexin_N"/>
</dbReference>
<keyword evidence="15" id="KW-1185">Reference proteome</keyword>
<proteinExistence type="inferred from homology"/>
<evidence type="ECO:0000256" key="1">
    <source>
        <dbReference type="ARBA" id="ARBA00004610"/>
    </source>
</evidence>
<feature type="transmembrane region" description="Helical" evidence="11">
    <location>
        <begin position="154"/>
        <end position="178"/>
    </location>
</feature>
<evidence type="ECO:0000313" key="15">
    <source>
        <dbReference type="Proteomes" id="UP000824219"/>
    </source>
</evidence>
<dbReference type="EMBL" id="JAHKSW010000024">
    <property type="protein sequence ID" value="KAG7317110.1"/>
    <property type="molecule type" value="Genomic_DNA"/>
</dbReference>
<dbReference type="SMART" id="SM00037">
    <property type="entry name" value="CNX"/>
    <property type="match status" value="1"/>
</dbReference>
<comment type="function">
    <text evidence="9">One gap junction consists of a cluster of closely packed pairs of transmembrane channels, the connexons, through which materials of low MW diffuse from one cell to a neighboring cell.</text>
</comment>
<evidence type="ECO:0000259" key="12">
    <source>
        <dbReference type="SMART" id="SM00037"/>
    </source>
</evidence>
<organism evidence="14 15">
    <name type="scientific">Hemibagrus wyckioides</name>
    <dbReference type="NCBI Taxonomy" id="337641"/>
    <lineage>
        <taxon>Eukaryota</taxon>
        <taxon>Metazoa</taxon>
        <taxon>Chordata</taxon>
        <taxon>Craniata</taxon>
        <taxon>Vertebrata</taxon>
        <taxon>Euteleostomi</taxon>
        <taxon>Actinopterygii</taxon>
        <taxon>Neopterygii</taxon>
        <taxon>Teleostei</taxon>
        <taxon>Ostariophysi</taxon>
        <taxon>Siluriformes</taxon>
        <taxon>Bagridae</taxon>
        <taxon>Hemibagrus</taxon>
    </lineage>
</organism>
<dbReference type="PANTHER" id="PTHR11984:SF39">
    <property type="entry name" value="GAP JUNCTION PROTEIN"/>
    <property type="match status" value="1"/>
</dbReference>
<name>A0A9D3N7M0_9TELE</name>
<reference evidence="14 15" key="1">
    <citation type="submission" date="2021-06" db="EMBL/GenBank/DDBJ databases">
        <title>Chromosome-level genome assembly of the red-tail catfish (Hemibagrus wyckioides).</title>
        <authorList>
            <person name="Shao F."/>
        </authorList>
    </citation>
    <scope>NUCLEOTIDE SEQUENCE [LARGE SCALE GENOMIC DNA]</scope>
    <source>
        <strain evidence="14">EC202008001</strain>
        <tissue evidence="14">Blood</tissue>
    </source>
</reference>
<protein>
    <recommendedName>
        <fullName evidence="9">Gap junction protein</fullName>
    </recommendedName>
</protein>
<dbReference type="PROSITE" id="PS00408">
    <property type="entry name" value="CONNEXINS_2"/>
    <property type="match status" value="1"/>
</dbReference>
<dbReference type="FunFam" id="1.20.1440.80:FF:000001">
    <property type="entry name" value="Gap junction alpha-1"/>
    <property type="match status" value="1"/>
</dbReference>
<accession>A0A9D3N7M0</accession>
<keyword evidence="3" id="KW-1003">Cell membrane</keyword>
<feature type="compositionally biased region" description="Basic and acidic residues" evidence="10">
    <location>
        <begin position="317"/>
        <end position="337"/>
    </location>
</feature>
<dbReference type="GO" id="GO:0005922">
    <property type="term" value="C:connexin complex"/>
    <property type="evidence" value="ECO:0007669"/>
    <property type="project" value="InterPro"/>
</dbReference>
<feature type="transmembrane region" description="Helical" evidence="11">
    <location>
        <begin position="79"/>
        <end position="100"/>
    </location>
</feature>
<dbReference type="OrthoDB" id="8878488at2759"/>
<feature type="transmembrane region" description="Helical" evidence="11">
    <location>
        <begin position="213"/>
        <end position="234"/>
    </location>
</feature>
<dbReference type="AlphaFoldDB" id="A0A9D3N7M0"/>
<dbReference type="Pfam" id="PF00029">
    <property type="entry name" value="Connexin"/>
    <property type="match status" value="1"/>
</dbReference>
<evidence type="ECO:0000259" key="13">
    <source>
        <dbReference type="SMART" id="SM01089"/>
    </source>
</evidence>
<evidence type="ECO:0000256" key="10">
    <source>
        <dbReference type="SAM" id="MobiDB-lite"/>
    </source>
</evidence>
<comment type="caution">
    <text evidence="14">The sequence shown here is derived from an EMBL/GenBank/DDBJ whole genome shotgun (WGS) entry which is preliminary data.</text>
</comment>
<keyword evidence="4 9" id="KW-0812">Transmembrane</keyword>
<evidence type="ECO:0000256" key="6">
    <source>
        <dbReference type="ARBA" id="ARBA00022949"/>
    </source>
</evidence>